<dbReference type="InterPro" id="IPR025711">
    <property type="entry name" value="PepSY"/>
</dbReference>
<organism evidence="3 4">
    <name type="scientific">Hydrogenophaga luteola</name>
    <dbReference type="NCBI Taxonomy" id="1591122"/>
    <lineage>
        <taxon>Bacteria</taxon>
        <taxon>Pseudomonadati</taxon>
        <taxon>Pseudomonadota</taxon>
        <taxon>Betaproteobacteria</taxon>
        <taxon>Burkholderiales</taxon>
        <taxon>Comamonadaceae</taxon>
        <taxon>Hydrogenophaga</taxon>
    </lineage>
</organism>
<sequence length="104" mass="11516">MKPIALAASWLLALSSGSALASTPSEKVVCTDQPRSQWMSEQQARILFQASRYMLVKFKVSKGRCHEFYAVEHDGTVVEAYLHPVTGKTMRITRVPLQPGAVKP</sequence>
<evidence type="ECO:0000259" key="2">
    <source>
        <dbReference type="Pfam" id="PF13670"/>
    </source>
</evidence>
<evidence type="ECO:0000313" key="3">
    <source>
        <dbReference type="EMBL" id="MFC3681951.1"/>
    </source>
</evidence>
<gene>
    <name evidence="3" type="ORF">ACFOPI_00010</name>
</gene>
<dbReference type="RefSeq" id="WP_382169506.1">
    <property type="nucleotide sequence ID" value="NZ_JBHRXX010000001.1"/>
</dbReference>
<feature type="domain" description="PepSY" evidence="2">
    <location>
        <begin position="7"/>
        <end position="90"/>
    </location>
</feature>
<evidence type="ECO:0000256" key="1">
    <source>
        <dbReference type="SAM" id="SignalP"/>
    </source>
</evidence>
<comment type="caution">
    <text evidence="3">The sequence shown here is derived from an EMBL/GenBank/DDBJ whole genome shotgun (WGS) entry which is preliminary data.</text>
</comment>
<feature type="signal peptide" evidence="1">
    <location>
        <begin position="1"/>
        <end position="21"/>
    </location>
</feature>
<feature type="chain" id="PRO_5046712867" evidence="1">
    <location>
        <begin position="22"/>
        <end position="104"/>
    </location>
</feature>
<accession>A0ABV7VYX7</accession>
<proteinExistence type="predicted"/>
<protein>
    <submittedName>
        <fullName evidence="3">PepSY domain-containing protein</fullName>
    </submittedName>
</protein>
<reference evidence="4" key="1">
    <citation type="journal article" date="2019" name="Int. J. Syst. Evol. Microbiol.">
        <title>The Global Catalogue of Microorganisms (GCM) 10K type strain sequencing project: providing services to taxonomists for standard genome sequencing and annotation.</title>
        <authorList>
            <consortium name="The Broad Institute Genomics Platform"/>
            <consortium name="The Broad Institute Genome Sequencing Center for Infectious Disease"/>
            <person name="Wu L."/>
            <person name="Ma J."/>
        </authorList>
    </citation>
    <scope>NUCLEOTIDE SEQUENCE [LARGE SCALE GENOMIC DNA]</scope>
    <source>
        <strain evidence="4">KCTC 42501</strain>
    </source>
</reference>
<dbReference type="Proteomes" id="UP001595729">
    <property type="component" value="Unassembled WGS sequence"/>
</dbReference>
<dbReference type="EMBL" id="JBHRXX010000001">
    <property type="protein sequence ID" value="MFC3681951.1"/>
    <property type="molecule type" value="Genomic_DNA"/>
</dbReference>
<name>A0ABV7VYX7_9BURK</name>
<keyword evidence="4" id="KW-1185">Reference proteome</keyword>
<evidence type="ECO:0000313" key="4">
    <source>
        <dbReference type="Proteomes" id="UP001595729"/>
    </source>
</evidence>
<dbReference type="Pfam" id="PF13670">
    <property type="entry name" value="PepSY_2"/>
    <property type="match status" value="1"/>
</dbReference>
<keyword evidence="1" id="KW-0732">Signal</keyword>